<protein>
    <recommendedName>
        <fullName evidence="11">Peptidase S11 D-alanyl-D-alanine carboxypeptidase A N-terminal domain-containing protein</fullName>
    </recommendedName>
</protein>
<keyword evidence="13" id="KW-1185">Reference proteome</keyword>
<dbReference type="AlphaFoldDB" id="A0A0Q3VIJ1"/>
<dbReference type="GO" id="GO:0006508">
    <property type="term" value="P:proteolysis"/>
    <property type="evidence" value="ECO:0007669"/>
    <property type="project" value="InterPro"/>
</dbReference>
<name>A0A0Q3VIJ1_9BACI</name>
<dbReference type="STRING" id="1637975.AN957_16290"/>
<dbReference type="Pfam" id="PF00768">
    <property type="entry name" value="Peptidase_S11"/>
    <property type="match status" value="1"/>
</dbReference>
<dbReference type="InterPro" id="IPR001967">
    <property type="entry name" value="Peptidase_S11_N"/>
</dbReference>
<evidence type="ECO:0000256" key="8">
    <source>
        <dbReference type="PIRSR" id="PIRSR618044-2"/>
    </source>
</evidence>
<evidence type="ECO:0000256" key="9">
    <source>
        <dbReference type="RuleBase" id="RU004016"/>
    </source>
</evidence>
<feature type="domain" description="Peptidase S11 D-alanyl-D-alanine carboxypeptidase A N-terminal" evidence="11">
    <location>
        <begin position="60"/>
        <end position="294"/>
    </location>
</feature>
<comment type="caution">
    <text evidence="12">The sequence shown here is derived from an EMBL/GenBank/DDBJ whole genome shotgun (WGS) entry which is preliminary data.</text>
</comment>
<dbReference type="GO" id="GO:0008360">
    <property type="term" value="P:regulation of cell shape"/>
    <property type="evidence" value="ECO:0007669"/>
    <property type="project" value="UniProtKB-KW"/>
</dbReference>
<keyword evidence="10" id="KW-0812">Transmembrane</keyword>
<dbReference type="Proteomes" id="UP000050996">
    <property type="component" value="Unassembled WGS sequence"/>
</dbReference>
<sequence>MRKRKRTNRTAWIFTFLIVLTIFFIPYEKFDGLIQDMLNHYTTEYPSESDTTLDSNETINSDLHSQNAILINLNDQTILMEKHSKEIIFPASLTKIMTALVAIENISDLKKRISLPENMFSDLYTANASMAGFLPNEKVAAIDLLYGTMLPSGAEASIGLANEIAGSETAFVHLMNEKAKQLGMEDTHFTNATGLHHRDHYSSVKDISMLLEYALKNQTFRTIFTAERYSTSPSNLHPDGITFKSSMFKNIESSNLMSGEIIGGKTGYTEQAGLCLASIAEINGQEYLLITAGANGDHQTEQYNITDAIAVYKQL</sequence>
<keyword evidence="10" id="KW-1133">Transmembrane helix</keyword>
<feature type="transmembrane region" description="Helical" evidence="10">
    <location>
        <begin position="12"/>
        <end position="27"/>
    </location>
</feature>
<organism evidence="12 13">
    <name type="scientific">Cytobacillus solani</name>
    <dbReference type="NCBI Taxonomy" id="1637975"/>
    <lineage>
        <taxon>Bacteria</taxon>
        <taxon>Bacillati</taxon>
        <taxon>Bacillota</taxon>
        <taxon>Bacilli</taxon>
        <taxon>Bacillales</taxon>
        <taxon>Bacillaceae</taxon>
        <taxon>Cytobacillus</taxon>
    </lineage>
</organism>
<evidence type="ECO:0000313" key="12">
    <source>
        <dbReference type="EMBL" id="KQL19971.1"/>
    </source>
</evidence>
<feature type="active site" description="Proton acceptor" evidence="7">
    <location>
        <position position="95"/>
    </location>
</feature>
<feature type="active site" evidence="7">
    <location>
        <position position="152"/>
    </location>
</feature>
<proteinExistence type="inferred from homology"/>
<feature type="active site" description="Acyl-ester intermediate" evidence="7">
    <location>
        <position position="92"/>
    </location>
</feature>
<dbReference type="Gene3D" id="3.40.710.10">
    <property type="entry name" value="DD-peptidase/beta-lactamase superfamily"/>
    <property type="match status" value="1"/>
</dbReference>
<keyword evidence="4" id="KW-0133">Cell shape</keyword>
<dbReference type="SUPFAM" id="SSF56601">
    <property type="entry name" value="beta-lactamase/transpeptidase-like"/>
    <property type="match status" value="1"/>
</dbReference>
<evidence type="ECO:0000256" key="6">
    <source>
        <dbReference type="ARBA" id="ARBA00023316"/>
    </source>
</evidence>
<evidence type="ECO:0000256" key="3">
    <source>
        <dbReference type="ARBA" id="ARBA00022801"/>
    </source>
</evidence>
<dbReference type="PATRIC" id="fig|1637975.4.peg.3168"/>
<evidence type="ECO:0000256" key="7">
    <source>
        <dbReference type="PIRSR" id="PIRSR618044-1"/>
    </source>
</evidence>
<keyword evidence="6" id="KW-0961">Cell wall biogenesis/degradation</keyword>
<comment type="similarity">
    <text evidence="1 9">Belongs to the peptidase S11 family.</text>
</comment>
<dbReference type="GO" id="GO:0071555">
    <property type="term" value="P:cell wall organization"/>
    <property type="evidence" value="ECO:0007669"/>
    <property type="project" value="UniProtKB-KW"/>
</dbReference>
<keyword evidence="5" id="KW-0573">Peptidoglycan synthesis</keyword>
<dbReference type="GO" id="GO:0009002">
    <property type="term" value="F:serine-type D-Ala-D-Ala carboxypeptidase activity"/>
    <property type="evidence" value="ECO:0007669"/>
    <property type="project" value="InterPro"/>
</dbReference>
<dbReference type="InterPro" id="IPR012338">
    <property type="entry name" value="Beta-lactam/transpept-like"/>
</dbReference>
<evidence type="ECO:0000256" key="1">
    <source>
        <dbReference type="ARBA" id="ARBA00007164"/>
    </source>
</evidence>
<dbReference type="PANTHER" id="PTHR21581:SF6">
    <property type="entry name" value="TRAFFICKING PROTEIN PARTICLE COMPLEX SUBUNIT 12"/>
    <property type="match status" value="1"/>
</dbReference>
<dbReference type="EMBL" id="LJIX01000006">
    <property type="protein sequence ID" value="KQL19971.1"/>
    <property type="molecule type" value="Genomic_DNA"/>
</dbReference>
<gene>
    <name evidence="12" type="ORF">AN957_16290</name>
</gene>
<evidence type="ECO:0000256" key="10">
    <source>
        <dbReference type="SAM" id="Phobius"/>
    </source>
</evidence>
<keyword evidence="10" id="KW-0472">Membrane</keyword>
<evidence type="ECO:0000259" key="11">
    <source>
        <dbReference type="Pfam" id="PF00768"/>
    </source>
</evidence>
<evidence type="ECO:0000256" key="2">
    <source>
        <dbReference type="ARBA" id="ARBA00022729"/>
    </source>
</evidence>
<dbReference type="GO" id="GO:0009252">
    <property type="term" value="P:peptidoglycan biosynthetic process"/>
    <property type="evidence" value="ECO:0007669"/>
    <property type="project" value="UniProtKB-KW"/>
</dbReference>
<dbReference type="PANTHER" id="PTHR21581">
    <property type="entry name" value="D-ALANYL-D-ALANINE CARBOXYPEPTIDASE"/>
    <property type="match status" value="1"/>
</dbReference>
<dbReference type="InterPro" id="IPR018044">
    <property type="entry name" value="Peptidase_S11"/>
</dbReference>
<feature type="binding site" evidence="8">
    <location>
        <position position="265"/>
    </location>
    <ligand>
        <name>substrate</name>
    </ligand>
</feature>
<evidence type="ECO:0000313" key="13">
    <source>
        <dbReference type="Proteomes" id="UP000050996"/>
    </source>
</evidence>
<reference evidence="12 13" key="1">
    <citation type="submission" date="2015-09" db="EMBL/GenBank/DDBJ databases">
        <title>Genome sequencing project for genomic taxonomy and phylogenomics of Bacillus-like bacteria.</title>
        <authorList>
            <person name="Liu B."/>
            <person name="Wang J."/>
            <person name="Zhu Y."/>
            <person name="Liu G."/>
            <person name="Chen Q."/>
            <person name="Chen Z."/>
            <person name="Lan J."/>
            <person name="Che J."/>
            <person name="Ge C."/>
            <person name="Shi H."/>
            <person name="Pan Z."/>
            <person name="Liu X."/>
        </authorList>
    </citation>
    <scope>NUCLEOTIDE SEQUENCE [LARGE SCALE GENOMIC DNA]</scope>
    <source>
        <strain evidence="12 13">FJAT-18043</strain>
    </source>
</reference>
<dbReference type="PRINTS" id="PR00725">
    <property type="entry name" value="DADACBPTASE1"/>
</dbReference>
<keyword evidence="2" id="KW-0732">Signal</keyword>
<dbReference type="RefSeq" id="WP_053476506.1">
    <property type="nucleotide sequence ID" value="NZ_CP041305.1"/>
</dbReference>
<accession>A0A0Q3VIJ1</accession>
<keyword evidence="3" id="KW-0378">Hydrolase</keyword>
<evidence type="ECO:0000256" key="5">
    <source>
        <dbReference type="ARBA" id="ARBA00022984"/>
    </source>
</evidence>
<evidence type="ECO:0000256" key="4">
    <source>
        <dbReference type="ARBA" id="ARBA00022960"/>
    </source>
</evidence>